<evidence type="ECO:0000313" key="4">
    <source>
        <dbReference type="Proteomes" id="UP000241405"/>
    </source>
</evidence>
<accession>A0A2T3Q102</accession>
<protein>
    <submittedName>
        <fullName evidence="3">Uncharacterized protein</fullName>
    </submittedName>
</protein>
<gene>
    <name evidence="3" type="ORF">C9J18_08215</name>
    <name evidence="2" type="ORF">CTM96_07155</name>
    <name evidence="1" type="ORF">GLP33_14290</name>
</gene>
<reference evidence="4 5" key="1">
    <citation type="submission" date="2018-03" db="EMBL/GenBank/DDBJ databases">
        <title>Whole genome sequencing of Histamine producing bacteria.</title>
        <authorList>
            <person name="Butler K."/>
        </authorList>
    </citation>
    <scope>NUCLEOTIDE SEQUENCE [LARGE SCALE GENOMIC DNA]</scope>
    <source>
        <strain evidence="3 5">FS-6.1</strain>
        <strain evidence="2 4">FS-6.2</strain>
    </source>
</reference>
<reference evidence="1" key="2">
    <citation type="submission" date="2019-11" db="EMBL/GenBank/DDBJ databases">
        <title>Comparative genomics of photobacteria reveal adaptation to distinct habitats.</title>
        <authorList>
            <person name="Fuertes-Perez S."/>
            <person name="Hilgarth M."/>
            <person name="Vogel R.F."/>
        </authorList>
    </citation>
    <scope>NUCLEOTIDE SEQUENCE</scope>
    <source>
        <strain evidence="1">TMW2.2145</strain>
    </source>
</reference>
<evidence type="ECO:0000313" key="3">
    <source>
        <dbReference type="EMBL" id="PSU52528.1"/>
    </source>
</evidence>
<dbReference type="GeneID" id="57354143"/>
<dbReference type="Proteomes" id="UP000241405">
    <property type="component" value="Unassembled WGS sequence"/>
</dbReference>
<dbReference type="AlphaFoldDB" id="A0A2T3Q102"/>
<dbReference type="EMBL" id="PYMO01000005">
    <property type="protein sequence ID" value="PSU25885.1"/>
    <property type="molecule type" value="Genomic_DNA"/>
</dbReference>
<comment type="caution">
    <text evidence="3">The sequence shown here is derived from an EMBL/GenBank/DDBJ whole genome shotgun (WGS) entry which is preliminary data.</text>
</comment>
<evidence type="ECO:0000313" key="1">
    <source>
        <dbReference type="EMBL" id="MCF2302900.1"/>
    </source>
</evidence>
<evidence type="ECO:0000313" key="2">
    <source>
        <dbReference type="EMBL" id="PSU25885.1"/>
    </source>
</evidence>
<dbReference type="Proteomes" id="UP000813876">
    <property type="component" value="Unassembled WGS sequence"/>
</dbReference>
<sequence>MQWDDVNGPRSFFGKAPVDIYKPIEIGETAKLRSNRYEIKVKIVDCQSEFMKGEVIEVGSDIELEALVHGDMVDFTSQNIVTLYRNS</sequence>
<proteinExistence type="predicted"/>
<dbReference type="EMBL" id="WMCP01000017">
    <property type="protein sequence ID" value="MCF2302900.1"/>
    <property type="molecule type" value="Genomic_DNA"/>
</dbReference>
<evidence type="ECO:0000313" key="5">
    <source>
        <dbReference type="Proteomes" id="UP000241618"/>
    </source>
</evidence>
<keyword evidence="4" id="KW-1185">Reference proteome</keyword>
<organism evidence="3 5">
    <name type="scientific">Photobacterium phosphoreum</name>
    <dbReference type="NCBI Taxonomy" id="659"/>
    <lineage>
        <taxon>Bacteria</taxon>
        <taxon>Pseudomonadati</taxon>
        <taxon>Pseudomonadota</taxon>
        <taxon>Gammaproteobacteria</taxon>
        <taxon>Vibrionales</taxon>
        <taxon>Vibrionaceae</taxon>
        <taxon>Photobacterium</taxon>
    </lineage>
</organism>
<dbReference type="Proteomes" id="UP000241618">
    <property type="component" value="Unassembled WGS sequence"/>
</dbReference>
<name>A0A2T3Q102_PHOPO</name>
<dbReference type="RefSeq" id="WP_045027392.1">
    <property type="nucleotide sequence ID" value="NZ_CAMLDN010000027.1"/>
</dbReference>
<dbReference type="OrthoDB" id="5820583at2"/>
<dbReference type="EMBL" id="PYMP01000006">
    <property type="protein sequence ID" value="PSU52528.1"/>
    <property type="molecule type" value="Genomic_DNA"/>
</dbReference>